<organism evidence="1 2">
    <name type="scientific">Rubripirellula reticaptiva</name>
    <dbReference type="NCBI Taxonomy" id="2528013"/>
    <lineage>
        <taxon>Bacteria</taxon>
        <taxon>Pseudomonadati</taxon>
        <taxon>Planctomycetota</taxon>
        <taxon>Planctomycetia</taxon>
        <taxon>Pirellulales</taxon>
        <taxon>Pirellulaceae</taxon>
        <taxon>Rubripirellula</taxon>
    </lineage>
</organism>
<protein>
    <submittedName>
        <fullName evidence="1">Uncharacterized protein</fullName>
    </submittedName>
</protein>
<gene>
    <name evidence="1" type="ORF">Poly59_22490</name>
</gene>
<accession>A0A5C6F771</accession>
<evidence type="ECO:0000313" key="2">
    <source>
        <dbReference type="Proteomes" id="UP000317977"/>
    </source>
</evidence>
<dbReference type="EMBL" id="SJPX01000002">
    <property type="protein sequence ID" value="TWU55946.1"/>
    <property type="molecule type" value="Genomic_DNA"/>
</dbReference>
<comment type="caution">
    <text evidence="1">The sequence shown here is derived from an EMBL/GenBank/DDBJ whole genome shotgun (WGS) entry which is preliminary data.</text>
</comment>
<sequence length="40" mass="4529">MFAPAFVFYFLTGGCLILAHPKEFAYFAVAFLVVKLIRCL</sequence>
<evidence type="ECO:0000313" key="1">
    <source>
        <dbReference type="EMBL" id="TWU55946.1"/>
    </source>
</evidence>
<dbReference type="AlphaFoldDB" id="A0A5C6F771"/>
<dbReference type="Proteomes" id="UP000317977">
    <property type="component" value="Unassembled WGS sequence"/>
</dbReference>
<name>A0A5C6F771_9BACT</name>
<reference evidence="1 2" key="1">
    <citation type="submission" date="2019-02" db="EMBL/GenBank/DDBJ databases">
        <title>Deep-cultivation of Planctomycetes and their phenomic and genomic characterization uncovers novel biology.</title>
        <authorList>
            <person name="Wiegand S."/>
            <person name="Jogler M."/>
            <person name="Boedeker C."/>
            <person name="Pinto D."/>
            <person name="Vollmers J."/>
            <person name="Rivas-Marin E."/>
            <person name="Kohn T."/>
            <person name="Peeters S.H."/>
            <person name="Heuer A."/>
            <person name="Rast P."/>
            <person name="Oberbeckmann S."/>
            <person name="Bunk B."/>
            <person name="Jeske O."/>
            <person name="Meyerdierks A."/>
            <person name="Storesund J.E."/>
            <person name="Kallscheuer N."/>
            <person name="Luecker S."/>
            <person name="Lage O.M."/>
            <person name="Pohl T."/>
            <person name="Merkel B.J."/>
            <person name="Hornburger P."/>
            <person name="Mueller R.-W."/>
            <person name="Bruemmer F."/>
            <person name="Labrenz M."/>
            <person name="Spormann A.M."/>
            <person name="Op Den Camp H."/>
            <person name="Overmann J."/>
            <person name="Amann R."/>
            <person name="Jetten M.S.M."/>
            <person name="Mascher T."/>
            <person name="Medema M.H."/>
            <person name="Devos D.P."/>
            <person name="Kaster A.-K."/>
            <person name="Ovreas L."/>
            <person name="Rohde M."/>
            <person name="Galperin M.Y."/>
            <person name="Jogler C."/>
        </authorList>
    </citation>
    <scope>NUCLEOTIDE SEQUENCE [LARGE SCALE GENOMIC DNA]</scope>
    <source>
        <strain evidence="1 2">Poly59</strain>
    </source>
</reference>
<keyword evidence="2" id="KW-1185">Reference proteome</keyword>
<proteinExistence type="predicted"/>